<dbReference type="GeneID" id="37178232"/>
<dbReference type="AlphaFoldDB" id="A0A8T8WXH7"/>
<evidence type="ECO:0000313" key="4">
    <source>
        <dbReference type="EMBL" id="RAH80340.1"/>
    </source>
</evidence>
<organism evidence="4 5">
    <name type="scientific">Aspergillus japonicus CBS 114.51</name>
    <dbReference type="NCBI Taxonomy" id="1448312"/>
    <lineage>
        <taxon>Eukaryota</taxon>
        <taxon>Fungi</taxon>
        <taxon>Dikarya</taxon>
        <taxon>Ascomycota</taxon>
        <taxon>Pezizomycotina</taxon>
        <taxon>Eurotiomycetes</taxon>
        <taxon>Eurotiomycetidae</taxon>
        <taxon>Eurotiales</taxon>
        <taxon>Aspergillaceae</taxon>
        <taxon>Aspergillus</taxon>
        <taxon>Aspergillus subgen. Circumdati</taxon>
    </lineage>
</organism>
<keyword evidence="2" id="KW-0274">FAD</keyword>
<evidence type="ECO:0000256" key="2">
    <source>
        <dbReference type="ARBA" id="ARBA00022827"/>
    </source>
</evidence>
<name>A0A8T8WXH7_ASPJA</name>
<dbReference type="GO" id="GO:0016491">
    <property type="term" value="F:oxidoreductase activity"/>
    <property type="evidence" value="ECO:0007669"/>
    <property type="project" value="UniProtKB-KW"/>
</dbReference>
<evidence type="ECO:0000256" key="3">
    <source>
        <dbReference type="ARBA" id="ARBA00023002"/>
    </source>
</evidence>
<accession>A0A8T8WXH7</accession>
<dbReference type="PANTHER" id="PTHR42973:SF22">
    <property type="entry name" value="FAD-BINDING PCMH-TYPE DOMAIN-CONTAINING PROTEIN-RELATED"/>
    <property type="match status" value="1"/>
</dbReference>
<keyword evidence="5" id="KW-1185">Reference proteome</keyword>
<evidence type="ECO:0008006" key="6">
    <source>
        <dbReference type="Google" id="ProtNLM"/>
    </source>
</evidence>
<keyword evidence="3" id="KW-0560">Oxidoreductase</keyword>
<dbReference type="InterPro" id="IPR050416">
    <property type="entry name" value="FAD-linked_Oxidoreductase"/>
</dbReference>
<sequence length="236" mass="25032">MISTGYAAMMGGAMCMNQVCYTGALDTQQQPPAVLQRFSTAIEPQAPLISSVGVQTLSQAAQGQASAAMDQQRYVPCAYFNTTVEADANTLKAAADLYMAALGPIHGVEGLICSLTLQPYPTSLLEKSEQQGGNSLGLTATEGPLVPLLLLSYWKNSSDDAAVLGVMQTALAKIKAEATARGQHVPFEFLNYAWSSQDPVTSYGSENKSQLQAVSREFDPEGVFQKLVPGGLKLFA</sequence>
<proteinExistence type="predicted"/>
<dbReference type="Proteomes" id="UP000249497">
    <property type="component" value="Unassembled WGS sequence"/>
</dbReference>
<dbReference type="RefSeq" id="XP_025526234.1">
    <property type="nucleotide sequence ID" value="XM_025674540.1"/>
</dbReference>
<dbReference type="PANTHER" id="PTHR42973">
    <property type="entry name" value="BINDING OXIDOREDUCTASE, PUTATIVE (AFU_ORTHOLOGUE AFUA_1G17690)-RELATED"/>
    <property type="match status" value="1"/>
</dbReference>
<reference evidence="4 5" key="1">
    <citation type="submission" date="2018-02" db="EMBL/GenBank/DDBJ databases">
        <title>The genomes of Aspergillus section Nigri reveals drivers in fungal speciation.</title>
        <authorList>
            <consortium name="DOE Joint Genome Institute"/>
            <person name="Vesth T.C."/>
            <person name="Nybo J."/>
            <person name="Theobald S."/>
            <person name="Brandl J."/>
            <person name="Frisvad J.C."/>
            <person name="Nielsen K.F."/>
            <person name="Lyhne E.K."/>
            <person name="Kogle M.E."/>
            <person name="Kuo A."/>
            <person name="Riley R."/>
            <person name="Clum A."/>
            <person name="Nolan M."/>
            <person name="Lipzen A."/>
            <person name="Salamov A."/>
            <person name="Henrissat B."/>
            <person name="Wiebenga A."/>
            <person name="De vries R.P."/>
            <person name="Grigoriev I.V."/>
            <person name="Mortensen U.H."/>
            <person name="Andersen M.R."/>
            <person name="Baker S.E."/>
        </authorList>
    </citation>
    <scope>NUCLEOTIDE SEQUENCE [LARGE SCALE GENOMIC DNA]</scope>
    <source>
        <strain evidence="4 5">CBS 114.51</strain>
    </source>
</reference>
<protein>
    <recommendedName>
        <fullName evidence="6">Berberine/berberine-like domain-containing protein</fullName>
    </recommendedName>
</protein>
<dbReference type="OrthoDB" id="2151789at2759"/>
<keyword evidence="1" id="KW-0285">Flavoprotein</keyword>
<evidence type="ECO:0000256" key="1">
    <source>
        <dbReference type="ARBA" id="ARBA00022630"/>
    </source>
</evidence>
<evidence type="ECO:0000313" key="5">
    <source>
        <dbReference type="Proteomes" id="UP000249497"/>
    </source>
</evidence>
<dbReference type="EMBL" id="KZ824804">
    <property type="protein sequence ID" value="RAH80340.1"/>
    <property type="molecule type" value="Genomic_DNA"/>
</dbReference>
<gene>
    <name evidence="4" type="ORF">BO86DRAFT_410891</name>
</gene>